<keyword evidence="11" id="KW-1185">Reference proteome</keyword>
<dbReference type="FunFam" id="3.30.160.20:FF:000006">
    <property type="entry name" value="interleukin enhancer-binding factor 3 isoform X2"/>
    <property type="match status" value="1"/>
</dbReference>
<dbReference type="SUPFAM" id="SSF54768">
    <property type="entry name" value="dsRNA-binding domain-like"/>
    <property type="match status" value="2"/>
</dbReference>
<dbReference type="PROSITE" id="PS50137">
    <property type="entry name" value="DS_RBD"/>
    <property type="match status" value="2"/>
</dbReference>
<reference evidence="10" key="2">
    <citation type="submission" date="2025-08" db="UniProtKB">
        <authorList>
            <consortium name="Ensembl"/>
        </authorList>
    </citation>
    <scope>IDENTIFICATION</scope>
</reference>
<dbReference type="Pfam" id="PF00035">
    <property type="entry name" value="dsrm"/>
    <property type="match status" value="2"/>
</dbReference>
<evidence type="ECO:0000256" key="7">
    <source>
        <dbReference type="SAM" id="MobiDB-lite"/>
    </source>
</evidence>
<dbReference type="InterPro" id="IPR014720">
    <property type="entry name" value="dsRBD_dom"/>
</dbReference>
<feature type="compositionally biased region" description="Low complexity" evidence="7">
    <location>
        <begin position="687"/>
        <end position="709"/>
    </location>
</feature>
<comment type="subcellular location">
    <subcellularLocation>
        <location evidence="1">Cytoplasm</location>
    </subcellularLocation>
</comment>
<dbReference type="FunFam" id="3.30.460.10:FF:000003">
    <property type="entry name" value="interleukin enhancer-binding factor 3 isoform X2"/>
    <property type="match status" value="1"/>
</dbReference>
<feature type="region of interest" description="Disordered" evidence="7">
    <location>
        <begin position="503"/>
        <end position="532"/>
    </location>
</feature>
<dbReference type="PANTHER" id="PTHR45762">
    <property type="entry name" value="ZINC FINGER RNA-BINDING PROTEIN"/>
    <property type="match status" value="1"/>
</dbReference>
<feature type="domain" description="DZF" evidence="9">
    <location>
        <begin position="11"/>
        <end position="372"/>
    </location>
</feature>
<evidence type="ECO:0000256" key="5">
    <source>
        <dbReference type="ARBA" id="ARBA00023125"/>
    </source>
</evidence>
<keyword evidence="5" id="KW-0238">DNA-binding</keyword>
<dbReference type="FunFam" id="3.30.160.20:FF:000008">
    <property type="entry name" value="interleukin enhancer-binding factor 3 isoform X2"/>
    <property type="match status" value="1"/>
</dbReference>
<evidence type="ECO:0000256" key="3">
    <source>
        <dbReference type="ARBA" id="ARBA00022737"/>
    </source>
</evidence>
<dbReference type="GeneID" id="114468097"/>
<organism evidence="10 11">
    <name type="scientific">Gouania willdenowi</name>
    <name type="common">Blunt-snouted clingfish</name>
    <name type="synonym">Lepadogaster willdenowi</name>
    <dbReference type="NCBI Taxonomy" id="441366"/>
    <lineage>
        <taxon>Eukaryota</taxon>
        <taxon>Metazoa</taxon>
        <taxon>Chordata</taxon>
        <taxon>Craniata</taxon>
        <taxon>Vertebrata</taxon>
        <taxon>Euteleostomi</taxon>
        <taxon>Actinopterygii</taxon>
        <taxon>Neopterygii</taxon>
        <taxon>Teleostei</taxon>
        <taxon>Neoteleostei</taxon>
        <taxon>Acanthomorphata</taxon>
        <taxon>Ovalentaria</taxon>
        <taxon>Blenniimorphae</taxon>
        <taxon>Blenniiformes</taxon>
        <taxon>Gobiesocoidei</taxon>
        <taxon>Gobiesocidae</taxon>
        <taxon>Gobiesocinae</taxon>
        <taxon>Gouania</taxon>
    </lineage>
</organism>
<feature type="compositionally biased region" description="Polar residues" evidence="7">
    <location>
        <begin position="790"/>
        <end position="801"/>
    </location>
</feature>
<reference evidence="10" key="1">
    <citation type="submission" date="2020-06" db="EMBL/GenBank/DDBJ databases">
        <authorList>
            <consortium name="Wellcome Sanger Institute Data Sharing"/>
        </authorList>
    </citation>
    <scope>NUCLEOTIDE SEQUENCE [LARGE SCALE GENOMIC DNA]</scope>
</reference>
<keyword evidence="3" id="KW-0677">Repeat</keyword>
<dbReference type="PANTHER" id="PTHR45762:SF4">
    <property type="entry name" value="INTERLEUKIN ENHANCER-BINDING FACTOR 3"/>
    <property type="match status" value="1"/>
</dbReference>
<dbReference type="Gene3D" id="3.30.460.10">
    <property type="entry name" value="Beta Polymerase, domain 2"/>
    <property type="match status" value="1"/>
</dbReference>
<dbReference type="GO" id="GO:0003727">
    <property type="term" value="F:single-stranded RNA binding"/>
    <property type="evidence" value="ECO:0007669"/>
    <property type="project" value="TreeGrafter"/>
</dbReference>
<name>A0A8C5GTL6_GOUWI</name>
<dbReference type="SMART" id="SM00572">
    <property type="entry name" value="DZF"/>
    <property type="match status" value="1"/>
</dbReference>
<dbReference type="FunFam" id="1.10.1410.40:FF:000001">
    <property type="entry name" value="interleukin enhancer-binding factor 3 isoform X1"/>
    <property type="match status" value="1"/>
</dbReference>
<evidence type="ECO:0000313" key="11">
    <source>
        <dbReference type="Proteomes" id="UP000694680"/>
    </source>
</evidence>
<feature type="compositionally biased region" description="Basic residues" evidence="7">
    <location>
        <begin position="634"/>
        <end position="645"/>
    </location>
</feature>
<dbReference type="Gene3D" id="1.10.1410.40">
    <property type="match status" value="1"/>
</dbReference>
<feature type="region of interest" description="Disordered" evidence="7">
    <location>
        <begin position="601"/>
        <end position="656"/>
    </location>
</feature>
<feature type="compositionally biased region" description="Low complexity" evidence="7">
    <location>
        <begin position="821"/>
        <end position="840"/>
    </location>
</feature>
<evidence type="ECO:0000256" key="2">
    <source>
        <dbReference type="ARBA" id="ARBA00022490"/>
    </source>
</evidence>
<feature type="compositionally biased region" description="Basic residues" evidence="7">
    <location>
        <begin position="725"/>
        <end position="736"/>
    </location>
</feature>
<keyword evidence="4 6" id="KW-0694">RNA-binding</keyword>
<evidence type="ECO:0000259" key="9">
    <source>
        <dbReference type="PROSITE" id="PS51703"/>
    </source>
</evidence>
<feature type="region of interest" description="Disordered" evidence="7">
    <location>
        <begin position="58"/>
        <end position="80"/>
    </location>
</feature>
<dbReference type="RefSeq" id="XP_028310592.1">
    <property type="nucleotide sequence ID" value="XM_028454791.1"/>
</dbReference>
<dbReference type="OrthoDB" id="8898434at2759"/>
<feature type="region of interest" description="Disordered" evidence="7">
    <location>
        <begin position="684"/>
        <end position="851"/>
    </location>
</feature>
<evidence type="ECO:0000256" key="6">
    <source>
        <dbReference type="PROSITE-ProRule" id="PRU00266"/>
    </source>
</evidence>
<dbReference type="InterPro" id="IPR043519">
    <property type="entry name" value="NT_sf"/>
</dbReference>
<keyword evidence="2" id="KW-0963">Cytoplasm</keyword>
<evidence type="ECO:0008006" key="12">
    <source>
        <dbReference type="Google" id="ProtNLM"/>
    </source>
</evidence>
<dbReference type="Gene3D" id="3.30.160.20">
    <property type="match status" value="2"/>
</dbReference>
<accession>A0A8C5GTL6</accession>
<feature type="domain" description="DRBM" evidence="8">
    <location>
        <begin position="529"/>
        <end position="595"/>
    </location>
</feature>
<dbReference type="AlphaFoldDB" id="A0A8C5GTL6"/>
<feature type="domain" description="DRBM" evidence="8">
    <location>
        <begin position="396"/>
        <end position="465"/>
    </location>
</feature>
<dbReference type="Pfam" id="PF20965">
    <property type="entry name" value="DZF_C"/>
    <property type="match status" value="1"/>
</dbReference>
<dbReference type="Ensembl" id="ENSGWIT00000038346.1">
    <property type="protein sequence ID" value="ENSGWIP00000035165.1"/>
    <property type="gene ID" value="ENSGWIG00000018166.1"/>
</dbReference>
<dbReference type="InterPro" id="IPR049401">
    <property type="entry name" value="DZF_dom_N"/>
</dbReference>
<dbReference type="Pfam" id="PF07528">
    <property type="entry name" value="DZF_N"/>
    <property type="match status" value="1"/>
</dbReference>
<dbReference type="GO" id="GO:0003725">
    <property type="term" value="F:double-stranded RNA binding"/>
    <property type="evidence" value="ECO:0007669"/>
    <property type="project" value="TreeGrafter"/>
</dbReference>
<feature type="region of interest" description="Disordered" evidence="7">
    <location>
        <begin position="355"/>
        <end position="401"/>
    </location>
</feature>
<feature type="compositionally biased region" description="Gly residues" evidence="7">
    <location>
        <begin position="618"/>
        <end position="631"/>
    </location>
</feature>
<reference evidence="10" key="3">
    <citation type="submission" date="2025-09" db="UniProtKB">
        <authorList>
            <consortium name="Ensembl"/>
        </authorList>
    </citation>
    <scope>IDENTIFICATION</scope>
</reference>
<feature type="compositionally biased region" description="Low complexity" evidence="7">
    <location>
        <begin position="761"/>
        <end position="785"/>
    </location>
</feature>
<proteinExistence type="predicted"/>
<feature type="compositionally biased region" description="Low complexity" evidence="7">
    <location>
        <begin position="503"/>
        <end position="519"/>
    </location>
</feature>
<sequence length="851" mass="91445">MAPPMRHRSMRVFLHDDRHVMAKHAAIYPTQEELENVQNMVSHTERALKAVSDWLDKEEKVTPKGDSDETEKESEPKDPAARSLRGVMRVGLVAKGLLLKGDLDLELVLLCKDKPTIGLLQKVSENLVSQLKVITKETYYVTHVVEEASIVIGNAKEPPLRLTIHLASPLVREEMEKAAAGETLSVNDPPDVLDRQKCLTALASLRHAKWFQARANGLRSCVIVIRVLRDLCGRVPTWAPLRGWPLELICEKAIGTGNRPMGAGEALRRVLECLSSGILMADGPGLFDPCEKDPTDSIAHLDRQQREDITASAQHALRLSAFGQFHKVLGMEPLTSKTTKKIRSETTIDYTVQIPPSTAYAPPMKRPIEEEEGTEDKSPNKKKKKVQKKSSEDKAEPPQAMNALMRLNQLKPGLPYKLISQTGPVHVPVFTMSVQVNGKTFEASGPSKRTAKLHVAVKVLQDMGLPAVPELPKTAEPVKALESVAETAAEQVKLLETLTAAPADASADADSSADAGEASRQQGPILTQHGKNPVMELNEKRRGLKYELISEKGGSHDKRFVMEVEIDGEKFQGAGSNKKVAKAYAALAALDQLYPEGSALTEAPKKKKGQPMHPPGLGMMGASGGGEGGMMPRGRGRGGRGRGRGRGFNNGGSFGQGGGFGSYGYGNNPTSGYNYYNAGTNGGAGPAGSQSSGPPSSTSPGSSPSSYGSYFQGEGTYSAAPANKLQKKKPPMHKGGKGPFPGPPGVSAGPAGGYQSKTPSGQGSFNQYGQGYGQGKKSFNQQNQGGQSGYTYSTAYPSQVTGGAGGNPDYNYEGFNNQYDYNSQGGNNQGFNQNQYNQGYRADSSMNYQYR</sequence>
<dbReference type="SMART" id="SM00358">
    <property type="entry name" value="DSRM"/>
    <property type="match status" value="2"/>
</dbReference>
<feature type="compositionally biased region" description="Gly residues" evidence="7">
    <location>
        <begin position="646"/>
        <end position="656"/>
    </location>
</feature>
<dbReference type="InterPro" id="IPR049402">
    <property type="entry name" value="DZF_dom_C"/>
</dbReference>
<dbReference type="GO" id="GO:0071011">
    <property type="term" value="C:precatalytic spliceosome"/>
    <property type="evidence" value="ECO:0007669"/>
    <property type="project" value="TreeGrafter"/>
</dbReference>
<dbReference type="GO" id="GO:0003677">
    <property type="term" value="F:DNA binding"/>
    <property type="evidence" value="ECO:0007669"/>
    <property type="project" value="UniProtKB-KW"/>
</dbReference>
<dbReference type="Proteomes" id="UP000694680">
    <property type="component" value="Chromosome 8"/>
</dbReference>
<evidence type="ECO:0000256" key="1">
    <source>
        <dbReference type="ARBA" id="ARBA00004496"/>
    </source>
</evidence>
<protein>
    <recommendedName>
        <fullName evidence="12">Interleukin enhancer-binding factor 3 homolog</fullName>
    </recommendedName>
</protein>
<dbReference type="InterPro" id="IPR006561">
    <property type="entry name" value="DZF_dom"/>
</dbReference>
<gene>
    <name evidence="10" type="primary">ilf3b</name>
</gene>
<dbReference type="CTD" id="321868"/>
<dbReference type="GO" id="GO:0005737">
    <property type="term" value="C:cytoplasm"/>
    <property type="evidence" value="ECO:0007669"/>
    <property type="project" value="UniProtKB-SubCell"/>
</dbReference>
<evidence type="ECO:0000259" key="8">
    <source>
        <dbReference type="PROSITE" id="PS50137"/>
    </source>
</evidence>
<evidence type="ECO:0000313" key="10">
    <source>
        <dbReference type="Ensembl" id="ENSGWIP00000035165.1"/>
    </source>
</evidence>
<evidence type="ECO:0000256" key="4">
    <source>
        <dbReference type="ARBA" id="ARBA00022884"/>
    </source>
</evidence>
<dbReference type="PROSITE" id="PS51703">
    <property type="entry name" value="DZF"/>
    <property type="match status" value="1"/>
</dbReference>